<accession>A0ABN9B5X8</accession>
<gene>
    <name evidence="2" type="ORF">SPARVUS_LOCUS2168322</name>
</gene>
<name>A0ABN9B5X8_9NEOB</name>
<organism evidence="2 3">
    <name type="scientific">Staurois parvus</name>
    <dbReference type="NCBI Taxonomy" id="386267"/>
    <lineage>
        <taxon>Eukaryota</taxon>
        <taxon>Metazoa</taxon>
        <taxon>Chordata</taxon>
        <taxon>Craniata</taxon>
        <taxon>Vertebrata</taxon>
        <taxon>Euteleostomi</taxon>
        <taxon>Amphibia</taxon>
        <taxon>Batrachia</taxon>
        <taxon>Anura</taxon>
        <taxon>Neobatrachia</taxon>
        <taxon>Ranoidea</taxon>
        <taxon>Ranidae</taxon>
        <taxon>Staurois</taxon>
    </lineage>
</organism>
<evidence type="ECO:0000313" key="2">
    <source>
        <dbReference type="EMBL" id="CAI9542903.1"/>
    </source>
</evidence>
<dbReference type="EMBL" id="CATNWA010002455">
    <property type="protein sequence ID" value="CAI9542903.1"/>
    <property type="molecule type" value="Genomic_DNA"/>
</dbReference>
<comment type="caution">
    <text evidence="2">The sequence shown here is derived from an EMBL/GenBank/DDBJ whole genome shotgun (WGS) entry which is preliminary data.</text>
</comment>
<evidence type="ECO:0000313" key="3">
    <source>
        <dbReference type="Proteomes" id="UP001162483"/>
    </source>
</evidence>
<dbReference type="Proteomes" id="UP001162483">
    <property type="component" value="Unassembled WGS sequence"/>
</dbReference>
<evidence type="ECO:0000256" key="1">
    <source>
        <dbReference type="SAM" id="MobiDB-lite"/>
    </source>
</evidence>
<sequence length="69" mass="8137">MQEIDSTRLFLRQEVNCFIFTQTQDIYTGRGTTTRNRKHIIRPSQQGEGLQETPPTRPRHRTMGCSTWQ</sequence>
<keyword evidence="3" id="KW-1185">Reference proteome</keyword>
<reference evidence="2" key="1">
    <citation type="submission" date="2023-05" db="EMBL/GenBank/DDBJ databases">
        <authorList>
            <person name="Stuckert A."/>
        </authorList>
    </citation>
    <scope>NUCLEOTIDE SEQUENCE</scope>
</reference>
<protein>
    <submittedName>
        <fullName evidence="2">Uncharacterized protein</fullName>
    </submittedName>
</protein>
<feature type="region of interest" description="Disordered" evidence="1">
    <location>
        <begin position="42"/>
        <end position="69"/>
    </location>
</feature>
<proteinExistence type="predicted"/>